<evidence type="ECO:0000259" key="7">
    <source>
        <dbReference type="PROSITE" id="PS51898"/>
    </source>
</evidence>
<dbReference type="InterPro" id="IPR002104">
    <property type="entry name" value="Integrase_catalytic"/>
</dbReference>
<dbReference type="InterPro" id="IPR011010">
    <property type="entry name" value="DNA_brk_join_enz"/>
</dbReference>
<evidence type="ECO:0000256" key="5">
    <source>
        <dbReference type="PROSITE-ProRule" id="PRU01248"/>
    </source>
</evidence>
<dbReference type="GO" id="GO:0015074">
    <property type="term" value="P:DNA integration"/>
    <property type="evidence" value="ECO:0007669"/>
    <property type="project" value="UniProtKB-KW"/>
</dbReference>
<evidence type="ECO:0000313" key="10">
    <source>
        <dbReference type="Proteomes" id="UP000229630"/>
    </source>
</evidence>
<dbReference type="Proteomes" id="UP000229630">
    <property type="component" value="Chromosome 1"/>
</dbReference>
<dbReference type="PANTHER" id="PTHR30349:SF64">
    <property type="entry name" value="PROPHAGE INTEGRASE INTD-RELATED"/>
    <property type="match status" value="1"/>
</dbReference>
<dbReference type="Pfam" id="PF13102">
    <property type="entry name" value="Phage_int_SAM_5"/>
    <property type="match status" value="2"/>
</dbReference>
<dbReference type="Pfam" id="PF17293">
    <property type="entry name" value="Arm-DNA-bind_5"/>
    <property type="match status" value="1"/>
</dbReference>
<evidence type="ECO:0000256" key="6">
    <source>
        <dbReference type="SAM" id="MobiDB-lite"/>
    </source>
</evidence>
<dbReference type="AlphaFoldDB" id="A0A2D3L692"/>
<keyword evidence="3 5" id="KW-0238">DNA-binding</keyword>
<dbReference type="Gene3D" id="1.10.443.10">
    <property type="entry name" value="Intergrase catalytic core"/>
    <property type="match status" value="1"/>
</dbReference>
<gene>
    <name evidence="9" type="ORF">CTM62_04460</name>
</gene>
<dbReference type="Gene3D" id="1.10.150.130">
    <property type="match status" value="2"/>
</dbReference>
<dbReference type="InterPro" id="IPR035386">
    <property type="entry name" value="Arm-DNA-bind_5"/>
</dbReference>
<accession>A0A2D3L692</accession>
<feature type="domain" description="Tyr recombinase" evidence="7">
    <location>
        <begin position="355"/>
        <end position="547"/>
    </location>
</feature>
<dbReference type="Pfam" id="PF00589">
    <property type="entry name" value="Phage_integrase"/>
    <property type="match status" value="1"/>
</dbReference>
<dbReference type="InterPro" id="IPR050090">
    <property type="entry name" value="Tyrosine_recombinase_XerCD"/>
</dbReference>
<dbReference type="PROSITE" id="PS51898">
    <property type="entry name" value="TYR_RECOMBINASE"/>
    <property type="match status" value="1"/>
</dbReference>
<keyword evidence="4" id="KW-0233">DNA recombination</keyword>
<proteinExistence type="inferred from homology"/>
<feature type="compositionally biased region" description="Basic and acidic residues" evidence="6">
    <location>
        <begin position="455"/>
        <end position="465"/>
    </location>
</feature>
<dbReference type="GO" id="GO:0003677">
    <property type="term" value="F:DNA binding"/>
    <property type="evidence" value="ECO:0007669"/>
    <property type="project" value="UniProtKB-UniRule"/>
</dbReference>
<evidence type="ECO:0000256" key="2">
    <source>
        <dbReference type="ARBA" id="ARBA00022908"/>
    </source>
</evidence>
<evidence type="ECO:0000256" key="4">
    <source>
        <dbReference type="ARBA" id="ARBA00023172"/>
    </source>
</evidence>
<dbReference type="GO" id="GO:0006310">
    <property type="term" value="P:DNA recombination"/>
    <property type="evidence" value="ECO:0007669"/>
    <property type="project" value="UniProtKB-KW"/>
</dbReference>
<dbReference type="InterPro" id="IPR025269">
    <property type="entry name" value="SAM-like_dom"/>
</dbReference>
<dbReference type="SUPFAM" id="SSF56349">
    <property type="entry name" value="DNA breaking-rejoining enzymes"/>
    <property type="match status" value="2"/>
</dbReference>
<dbReference type="PROSITE" id="PS51900">
    <property type="entry name" value="CB"/>
    <property type="match status" value="1"/>
</dbReference>
<reference evidence="9 10" key="1">
    <citation type="submission" date="2017-11" db="EMBL/GenBank/DDBJ databases">
        <title>Genome sequencing of Prevotella intermedia KCOM 2837.</title>
        <authorList>
            <person name="Kook J.-K."/>
            <person name="Park S.-N."/>
            <person name="Lim Y.K."/>
        </authorList>
    </citation>
    <scope>NUCLEOTIDE SEQUENCE [LARGE SCALE GENOMIC DNA]</scope>
    <source>
        <strain evidence="9 10">KCOM 2837</strain>
    </source>
</reference>
<dbReference type="CDD" id="cd01185">
    <property type="entry name" value="INTN1_C_like"/>
    <property type="match status" value="1"/>
</dbReference>
<keyword evidence="2" id="KW-0229">DNA integration</keyword>
<dbReference type="PANTHER" id="PTHR30349">
    <property type="entry name" value="PHAGE INTEGRASE-RELATED"/>
    <property type="match status" value="1"/>
</dbReference>
<protein>
    <submittedName>
        <fullName evidence="9">Integrase</fullName>
    </submittedName>
</protein>
<name>A0A2D3L692_PREIN</name>
<dbReference type="InterPro" id="IPR010998">
    <property type="entry name" value="Integrase_recombinase_N"/>
</dbReference>
<organism evidence="9 10">
    <name type="scientific">Prevotella intermedia</name>
    <dbReference type="NCBI Taxonomy" id="28131"/>
    <lineage>
        <taxon>Bacteria</taxon>
        <taxon>Pseudomonadati</taxon>
        <taxon>Bacteroidota</taxon>
        <taxon>Bacteroidia</taxon>
        <taxon>Bacteroidales</taxon>
        <taxon>Prevotellaceae</taxon>
        <taxon>Prevotella</taxon>
    </lineage>
</organism>
<feature type="domain" description="Core-binding (CB)" evidence="8">
    <location>
        <begin position="102"/>
        <end position="192"/>
    </location>
</feature>
<feature type="region of interest" description="Disordered" evidence="6">
    <location>
        <begin position="448"/>
        <end position="467"/>
    </location>
</feature>
<evidence type="ECO:0000259" key="8">
    <source>
        <dbReference type="PROSITE" id="PS51900"/>
    </source>
</evidence>
<comment type="similarity">
    <text evidence="1">Belongs to the 'phage' integrase family.</text>
</comment>
<evidence type="ECO:0000256" key="3">
    <source>
        <dbReference type="ARBA" id="ARBA00023125"/>
    </source>
</evidence>
<dbReference type="InterPro" id="IPR044068">
    <property type="entry name" value="CB"/>
</dbReference>
<evidence type="ECO:0000313" key="9">
    <source>
        <dbReference type="EMBL" id="ATV26043.1"/>
    </source>
</evidence>
<dbReference type="EMBL" id="CP024723">
    <property type="protein sequence ID" value="ATV26043.1"/>
    <property type="molecule type" value="Genomic_DNA"/>
</dbReference>
<sequence>MRSTFKILFYINRQKTKTDGKTAILCRITIDGKSSAITTGEECLPTEWNAKQGQTTDKRINKRLAEFKELVEKTYRDLLTRDGMVSVELIKNRLQGIATHPTTLLAMSKAELQSVKECVGKSKAESTYQNLCYSDKLLCEFVKDKGVKDIPVITITEDLFEEYRFYLKKQGLAAATINRYLCWLSRLMYRAVSQRLIRCNPFENTKYEKTEQKIRFLQKNNVAKLMALKVNDKEAEQARLMFVFACFTGLAVADMEHLQYGHIQTAADGQKYIRKERQKTKVEFVKDKGVKDIPVITITEDLFEEYRFYLKKQGLAAATINRYLCWLSRLMYRAVSQRLIRCNPFENTKYEKTEQKIRFLQKNNVAKLMALKVNDKEAEQARLMFVFACFTGLAVADMEHLQYGHIQTAADGQKYIRKERQKTKVEFVVPLHPIAEVIIEHCKAEQERNGGMQSVKEKGETETRTDSLVFPRDCSRSVMAAKLSIVGRACGIRERLSYHMARHTFGTMSLSAGIPIESIAKMMGHASIASTQIYAQVIDNKISEDMDRLIRKYQKEKAKEEAI</sequence>
<evidence type="ECO:0000256" key="1">
    <source>
        <dbReference type="ARBA" id="ARBA00008857"/>
    </source>
</evidence>
<dbReference type="InterPro" id="IPR013762">
    <property type="entry name" value="Integrase-like_cat_sf"/>
</dbReference>